<reference evidence="9 10" key="1">
    <citation type="journal article" date="2021" name="Int. J. Syst. Evol. Microbiol.">
        <title>Reticulibacter mediterranei gen. nov., sp. nov., within the new family Reticulibacteraceae fam. nov., and Ktedonospora formicarum gen. nov., sp. nov., Ktedonobacter robiniae sp. nov., Dictyobacter formicarum sp. nov. and Dictyobacter arantiisoli sp. nov., belonging to the class Ktedonobacteria.</title>
        <authorList>
            <person name="Yabe S."/>
            <person name="Zheng Y."/>
            <person name="Wang C.M."/>
            <person name="Sakai Y."/>
            <person name="Abe K."/>
            <person name="Yokota A."/>
            <person name="Donadio S."/>
            <person name="Cavaletti L."/>
            <person name="Monciardini P."/>
        </authorList>
    </citation>
    <scope>NUCLEOTIDE SEQUENCE [LARGE SCALE GENOMIC DNA]</scope>
    <source>
        <strain evidence="9 10">SOSP1-9</strain>
    </source>
</reference>
<organism evidence="9 10">
    <name type="scientific">Dictyobacter formicarum</name>
    <dbReference type="NCBI Taxonomy" id="2778368"/>
    <lineage>
        <taxon>Bacteria</taxon>
        <taxon>Bacillati</taxon>
        <taxon>Chloroflexota</taxon>
        <taxon>Ktedonobacteria</taxon>
        <taxon>Ktedonobacterales</taxon>
        <taxon>Dictyobacteraceae</taxon>
        <taxon>Dictyobacter</taxon>
    </lineage>
</organism>
<evidence type="ECO:0000256" key="5">
    <source>
        <dbReference type="ARBA" id="ARBA00022989"/>
    </source>
</evidence>
<evidence type="ECO:0000256" key="3">
    <source>
        <dbReference type="ARBA" id="ARBA00022475"/>
    </source>
</evidence>
<evidence type="ECO:0000256" key="4">
    <source>
        <dbReference type="ARBA" id="ARBA00022692"/>
    </source>
</evidence>
<keyword evidence="6 8" id="KW-0472">Membrane</keyword>
<dbReference type="Gene3D" id="1.20.1630.10">
    <property type="entry name" value="Formate dehydrogenase/DMSO reductase domain"/>
    <property type="match status" value="1"/>
</dbReference>
<evidence type="ECO:0008006" key="11">
    <source>
        <dbReference type="Google" id="ProtNLM"/>
    </source>
</evidence>
<evidence type="ECO:0000256" key="6">
    <source>
        <dbReference type="ARBA" id="ARBA00023136"/>
    </source>
</evidence>
<comment type="similarity">
    <text evidence="2">Belongs to the NrfD family.</text>
</comment>
<comment type="subcellular location">
    <subcellularLocation>
        <location evidence="1">Cell membrane</location>
        <topology evidence="1">Multi-pass membrane protein</topology>
    </subcellularLocation>
</comment>
<proteinExistence type="inferred from homology"/>
<dbReference type="EMBL" id="BNJJ01000006">
    <property type="protein sequence ID" value="GHO84534.1"/>
    <property type="molecule type" value="Genomic_DNA"/>
</dbReference>
<evidence type="ECO:0000256" key="8">
    <source>
        <dbReference type="SAM" id="Phobius"/>
    </source>
</evidence>
<keyword evidence="10" id="KW-1185">Reference proteome</keyword>
<protein>
    <recommendedName>
        <fullName evidence="11">Polysulfide reductase NrfD</fullName>
    </recommendedName>
</protein>
<dbReference type="Proteomes" id="UP000635565">
    <property type="component" value="Unassembled WGS sequence"/>
</dbReference>
<evidence type="ECO:0000256" key="1">
    <source>
        <dbReference type="ARBA" id="ARBA00004651"/>
    </source>
</evidence>
<accession>A0ABQ3VFP7</accession>
<evidence type="ECO:0000313" key="10">
    <source>
        <dbReference type="Proteomes" id="UP000635565"/>
    </source>
</evidence>
<gene>
    <name evidence="9" type="ORF">KSZ_25400</name>
</gene>
<dbReference type="InterPro" id="IPR005614">
    <property type="entry name" value="NrfD-like"/>
</dbReference>
<dbReference type="RefSeq" id="WP_201362148.1">
    <property type="nucleotide sequence ID" value="NZ_BNJJ01000006.1"/>
</dbReference>
<keyword evidence="5 8" id="KW-1133">Transmembrane helix</keyword>
<comment type="caution">
    <text evidence="9">The sequence shown here is derived from an EMBL/GenBank/DDBJ whole genome shotgun (WGS) entry which is preliminary data.</text>
</comment>
<dbReference type="Pfam" id="PF03916">
    <property type="entry name" value="NrfD"/>
    <property type="match status" value="1"/>
</dbReference>
<feature type="compositionally biased region" description="Basic and acidic residues" evidence="7">
    <location>
        <begin position="1"/>
        <end position="11"/>
    </location>
</feature>
<name>A0ABQ3VFP7_9CHLR</name>
<feature type="transmembrane region" description="Helical" evidence="8">
    <location>
        <begin position="74"/>
        <end position="97"/>
    </location>
</feature>
<keyword evidence="4 8" id="KW-0812">Transmembrane</keyword>
<sequence>MDSIRTSENEALRIQQQPTNGKPAGIPAIIQQPGLLTTLARLSTGYQPEPDRELQEKTYYDYPVLKAPVWSWEIIWYFFMGGLAGGCYVLATIASLFGSKEDRVVARVGYYVSLLALLPCPPC</sequence>
<feature type="region of interest" description="Disordered" evidence="7">
    <location>
        <begin position="1"/>
        <end position="25"/>
    </location>
</feature>
<evidence type="ECO:0000256" key="7">
    <source>
        <dbReference type="SAM" id="MobiDB-lite"/>
    </source>
</evidence>
<evidence type="ECO:0000313" key="9">
    <source>
        <dbReference type="EMBL" id="GHO84534.1"/>
    </source>
</evidence>
<keyword evidence="3" id="KW-1003">Cell membrane</keyword>
<evidence type="ECO:0000256" key="2">
    <source>
        <dbReference type="ARBA" id="ARBA00008929"/>
    </source>
</evidence>